<protein>
    <submittedName>
        <fullName evidence="2">GroES-like protein</fullName>
    </submittedName>
</protein>
<dbReference type="OrthoDB" id="3233595at2759"/>
<dbReference type="Pfam" id="PF08240">
    <property type="entry name" value="ADH_N"/>
    <property type="match status" value="1"/>
</dbReference>
<dbReference type="Gene3D" id="3.90.180.10">
    <property type="entry name" value="Medium-chain alcohol dehydrogenases, catalytic domain"/>
    <property type="match status" value="1"/>
</dbReference>
<dbReference type="EMBL" id="KV417693">
    <property type="protein sequence ID" value="KZP09758.1"/>
    <property type="molecule type" value="Genomic_DNA"/>
</dbReference>
<reference evidence="2 3" key="1">
    <citation type="journal article" date="2016" name="Mol. Biol. Evol.">
        <title>Comparative Genomics of Early-Diverging Mushroom-Forming Fungi Provides Insights into the Origins of Lignocellulose Decay Capabilities.</title>
        <authorList>
            <person name="Nagy L.G."/>
            <person name="Riley R."/>
            <person name="Tritt A."/>
            <person name="Adam C."/>
            <person name="Daum C."/>
            <person name="Floudas D."/>
            <person name="Sun H."/>
            <person name="Yadav J.S."/>
            <person name="Pangilinan J."/>
            <person name="Larsson K.H."/>
            <person name="Matsuura K."/>
            <person name="Barry K."/>
            <person name="Labutti K."/>
            <person name="Kuo R."/>
            <person name="Ohm R.A."/>
            <person name="Bhattacharya S.S."/>
            <person name="Shirouzu T."/>
            <person name="Yoshinaga Y."/>
            <person name="Martin F.M."/>
            <person name="Grigoriev I.V."/>
            <person name="Hibbett D.S."/>
        </authorList>
    </citation>
    <scope>NUCLEOTIDE SEQUENCE [LARGE SCALE GENOMIC DNA]</scope>
    <source>
        <strain evidence="2 3">CBS 109695</strain>
    </source>
</reference>
<feature type="domain" description="Enoyl reductase (ER)" evidence="1">
    <location>
        <begin position="16"/>
        <end position="350"/>
    </location>
</feature>
<dbReference type="Gene3D" id="3.40.50.720">
    <property type="entry name" value="NAD(P)-binding Rossmann-like Domain"/>
    <property type="match status" value="1"/>
</dbReference>
<evidence type="ECO:0000313" key="2">
    <source>
        <dbReference type="EMBL" id="KZP09758.1"/>
    </source>
</evidence>
<dbReference type="Pfam" id="PF00107">
    <property type="entry name" value="ADH_zinc_N"/>
    <property type="match status" value="1"/>
</dbReference>
<dbReference type="InterPro" id="IPR020843">
    <property type="entry name" value="ER"/>
</dbReference>
<dbReference type="InterPro" id="IPR036291">
    <property type="entry name" value="NAD(P)-bd_dom_sf"/>
</dbReference>
<name>A0A165YNV7_9AGAM</name>
<dbReference type="InterPro" id="IPR047122">
    <property type="entry name" value="Trans-enoyl_RdTase-like"/>
</dbReference>
<dbReference type="SUPFAM" id="SSF51735">
    <property type="entry name" value="NAD(P)-binding Rossmann-fold domains"/>
    <property type="match status" value="1"/>
</dbReference>
<dbReference type="SMART" id="SM00829">
    <property type="entry name" value="PKS_ER"/>
    <property type="match status" value="1"/>
</dbReference>
<evidence type="ECO:0000313" key="3">
    <source>
        <dbReference type="Proteomes" id="UP000076532"/>
    </source>
</evidence>
<dbReference type="PANTHER" id="PTHR45348:SF2">
    <property type="entry name" value="ZINC-TYPE ALCOHOL DEHYDROGENASE-LIKE PROTEIN C2E1P3.01"/>
    <property type="match status" value="1"/>
</dbReference>
<evidence type="ECO:0000259" key="1">
    <source>
        <dbReference type="SMART" id="SM00829"/>
    </source>
</evidence>
<dbReference type="SUPFAM" id="SSF50129">
    <property type="entry name" value="GroES-like"/>
    <property type="match status" value="1"/>
</dbReference>
<dbReference type="AlphaFoldDB" id="A0A165YNV7"/>
<accession>A0A165YNV7</accession>
<dbReference type="InterPro" id="IPR013154">
    <property type="entry name" value="ADH-like_N"/>
</dbReference>
<dbReference type="STRING" id="436010.A0A165YNV7"/>
<dbReference type="InterPro" id="IPR011032">
    <property type="entry name" value="GroES-like_sf"/>
</dbReference>
<dbReference type="Proteomes" id="UP000076532">
    <property type="component" value="Unassembled WGS sequence"/>
</dbReference>
<sequence>MSISIPQTQKALAIPAPLAPYALITRPVPTPGAGDMLVKVQSIGLNPAENVVRTEAGSWVLQEYPALTGTDGAGTVVKLGEGVIGWEVGDRVLFQGWLSPDRSTYQEYTLVYADRMAKVPPAISLSSASSVPLALATAAFGLSLPVNREPRGLGGAGLVPFWADGAENAHKDKPIVVLGGSSAVGQFAIQIASYLGFSPIVTTASAHNADYLKTIGATHFVDRKADLAAALTQIAPALPIDVVFDAVHTPITQAEVDLFAPGGVVTTVWPLPEGEGALDLSRGRVAAYFYGSVHLHQEMGVAMYKSLTEFLERGVIKPTRVEKLSGGLGGIEEGLGRLDRKEVSGYKLVVSLPGTPDA</sequence>
<keyword evidence="3" id="KW-1185">Reference proteome</keyword>
<dbReference type="CDD" id="cd08249">
    <property type="entry name" value="enoyl_reductase_like"/>
    <property type="match status" value="1"/>
</dbReference>
<proteinExistence type="predicted"/>
<dbReference type="PANTHER" id="PTHR45348">
    <property type="entry name" value="HYPOTHETICAL OXIDOREDUCTASE (EUROFUNG)"/>
    <property type="match status" value="1"/>
</dbReference>
<dbReference type="InterPro" id="IPR013149">
    <property type="entry name" value="ADH-like_C"/>
</dbReference>
<dbReference type="GO" id="GO:0016651">
    <property type="term" value="F:oxidoreductase activity, acting on NAD(P)H"/>
    <property type="evidence" value="ECO:0007669"/>
    <property type="project" value="InterPro"/>
</dbReference>
<gene>
    <name evidence="2" type="ORF">FIBSPDRAFT_873331</name>
</gene>
<organism evidence="2 3">
    <name type="scientific">Athelia psychrophila</name>
    <dbReference type="NCBI Taxonomy" id="1759441"/>
    <lineage>
        <taxon>Eukaryota</taxon>
        <taxon>Fungi</taxon>
        <taxon>Dikarya</taxon>
        <taxon>Basidiomycota</taxon>
        <taxon>Agaricomycotina</taxon>
        <taxon>Agaricomycetes</taxon>
        <taxon>Agaricomycetidae</taxon>
        <taxon>Atheliales</taxon>
        <taxon>Atheliaceae</taxon>
        <taxon>Athelia</taxon>
    </lineage>
</organism>